<proteinExistence type="inferred from homology"/>
<comment type="similarity">
    <text evidence="1">Belongs to the short-chain dehydrogenases/reductases (SDR) family.</text>
</comment>
<evidence type="ECO:0000313" key="4">
    <source>
        <dbReference type="EMBL" id="KAH8697166.1"/>
    </source>
</evidence>
<evidence type="ECO:0000256" key="2">
    <source>
        <dbReference type="ARBA" id="ARBA00022857"/>
    </source>
</evidence>
<dbReference type="RefSeq" id="XP_046071867.1">
    <property type="nucleotide sequence ID" value="XM_046216068.1"/>
</dbReference>
<keyword evidence="5" id="KW-1185">Reference proteome</keyword>
<sequence length="252" mass="27080">MGYSLKNRNVLIIAGSRGLGAVVAEKFAAEGANIAISYFSDLERAKEIEASIKSQYQVKTAIIQGDAGKRDECVKTVRLATEALGGLDIVVSNAGWTKVSEFGDLYALEDEDWDRCWAVNVKSHLYAFREALPTFNNNPEGGVFIITSSLAGLGPGGSSMGYSVAKSASIHLAKCLAKSQGPKVRINAVCPGLLLTEWAERFPQEAVDKYISQAVLKRPVEVDDTADLYITLAKNTSMTGKALAIDAGYDIH</sequence>
<dbReference type="EMBL" id="JAJTJA010000006">
    <property type="protein sequence ID" value="KAH8697166.1"/>
    <property type="molecule type" value="Genomic_DNA"/>
</dbReference>
<name>A0AAD4KQN0_9EURO</name>
<dbReference type="PANTHER" id="PTHR43618">
    <property type="entry name" value="7-ALPHA-HYDROXYSTEROID DEHYDROGENASE"/>
    <property type="match status" value="1"/>
</dbReference>
<dbReference type="SUPFAM" id="SSF51735">
    <property type="entry name" value="NAD(P)-binding Rossmann-fold domains"/>
    <property type="match status" value="1"/>
</dbReference>
<keyword evidence="3" id="KW-0560">Oxidoreductase</keyword>
<dbReference type="GO" id="GO:0016491">
    <property type="term" value="F:oxidoreductase activity"/>
    <property type="evidence" value="ECO:0007669"/>
    <property type="project" value="UniProtKB-KW"/>
</dbReference>
<evidence type="ECO:0000256" key="3">
    <source>
        <dbReference type="ARBA" id="ARBA00023002"/>
    </source>
</evidence>
<dbReference type="InterPro" id="IPR002347">
    <property type="entry name" value="SDR_fam"/>
</dbReference>
<evidence type="ECO:0000256" key="1">
    <source>
        <dbReference type="ARBA" id="ARBA00006484"/>
    </source>
</evidence>
<organism evidence="4 5">
    <name type="scientific">Talaromyces proteolyticus</name>
    <dbReference type="NCBI Taxonomy" id="1131652"/>
    <lineage>
        <taxon>Eukaryota</taxon>
        <taxon>Fungi</taxon>
        <taxon>Dikarya</taxon>
        <taxon>Ascomycota</taxon>
        <taxon>Pezizomycotina</taxon>
        <taxon>Eurotiomycetes</taxon>
        <taxon>Eurotiomycetidae</taxon>
        <taxon>Eurotiales</taxon>
        <taxon>Trichocomaceae</taxon>
        <taxon>Talaromyces</taxon>
        <taxon>Talaromyces sect. Bacilispori</taxon>
    </lineage>
</organism>
<keyword evidence="2" id="KW-0521">NADP</keyword>
<dbReference type="Proteomes" id="UP001201262">
    <property type="component" value="Unassembled WGS sequence"/>
</dbReference>
<dbReference type="InterPro" id="IPR036291">
    <property type="entry name" value="NAD(P)-bd_dom_sf"/>
</dbReference>
<dbReference type="InterPro" id="IPR052178">
    <property type="entry name" value="Sec_Metab_Biosynth_SDR"/>
</dbReference>
<dbReference type="CDD" id="cd05233">
    <property type="entry name" value="SDR_c"/>
    <property type="match status" value="1"/>
</dbReference>
<evidence type="ECO:0000313" key="5">
    <source>
        <dbReference type="Proteomes" id="UP001201262"/>
    </source>
</evidence>
<dbReference type="Gene3D" id="3.40.50.720">
    <property type="entry name" value="NAD(P)-binding Rossmann-like Domain"/>
    <property type="match status" value="1"/>
</dbReference>
<dbReference type="InterPro" id="IPR020904">
    <property type="entry name" value="Sc_DH/Rdtase_CS"/>
</dbReference>
<dbReference type="AlphaFoldDB" id="A0AAD4KQN0"/>
<reference evidence="4" key="1">
    <citation type="submission" date="2021-12" db="EMBL/GenBank/DDBJ databases">
        <title>Convergent genome expansion in fungi linked to evolution of root-endophyte symbiosis.</title>
        <authorList>
            <consortium name="DOE Joint Genome Institute"/>
            <person name="Ke Y.-H."/>
            <person name="Bonito G."/>
            <person name="Liao H.-L."/>
            <person name="Looney B."/>
            <person name="Rojas-Flechas A."/>
            <person name="Nash J."/>
            <person name="Hameed K."/>
            <person name="Schadt C."/>
            <person name="Martin F."/>
            <person name="Crous P.W."/>
            <person name="Miettinen O."/>
            <person name="Magnuson J.K."/>
            <person name="Labbe J."/>
            <person name="Jacobson D."/>
            <person name="Doktycz M.J."/>
            <person name="Veneault-Fourrey C."/>
            <person name="Kuo A."/>
            <person name="Mondo S."/>
            <person name="Calhoun S."/>
            <person name="Riley R."/>
            <person name="Ohm R."/>
            <person name="LaButti K."/>
            <person name="Andreopoulos B."/>
            <person name="Pangilinan J."/>
            <person name="Nolan M."/>
            <person name="Tritt A."/>
            <person name="Clum A."/>
            <person name="Lipzen A."/>
            <person name="Daum C."/>
            <person name="Barry K."/>
            <person name="Grigoriev I.V."/>
            <person name="Vilgalys R."/>
        </authorList>
    </citation>
    <scope>NUCLEOTIDE SEQUENCE</scope>
    <source>
        <strain evidence="4">PMI_201</strain>
    </source>
</reference>
<comment type="caution">
    <text evidence="4">The sequence shown here is derived from an EMBL/GenBank/DDBJ whole genome shotgun (WGS) entry which is preliminary data.</text>
</comment>
<gene>
    <name evidence="4" type="ORF">BGW36DRAFT_378097</name>
</gene>
<dbReference type="PRINTS" id="PR00081">
    <property type="entry name" value="GDHRDH"/>
</dbReference>
<dbReference type="GeneID" id="70246355"/>
<dbReference type="PROSITE" id="PS00061">
    <property type="entry name" value="ADH_SHORT"/>
    <property type="match status" value="1"/>
</dbReference>
<dbReference type="Pfam" id="PF13561">
    <property type="entry name" value="adh_short_C2"/>
    <property type="match status" value="1"/>
</dbReference>
<protein>
    <submittedName>
        <fullName evidence="4">Short chain dehydrogenase</fullName>
    </submittedName>
</protein>
<accession>A0AAD4KQN0</accession>
<dbReference type="PANTHER" id="PTHR43618:SF2">
    <property type="entry name" value="CHAIN DEHYDROGENASE, PUTATIVE (AFU_ORTHOLOGUE AFUA_6G06930)-RELATED"/>
    <property type="match status" value="1"/>
</dbReference>